<evidence type="ECO:0000313" key="4">
    <source>
        <dbReference type="Proteomes" id="UP000270291"/>
    </source>
</evidence>
<feature type="region of interest" description="Disordered" evidence="1">
    <location>
        <begin position="122"/>
        <end position="142"/>
    </location>
</feature>
<feature type="signal peptide" evidence="2">
    <location>
        <begin position="1"/>
        <end position="23"/>
    </location>
</feature>
<evidence type="ECO:0000256" key="1">
    <source>
        <dbReference type="SAM" id="MobiDB-lite"/>
    </source>
</evidence>
<evidence type="ECO:0008006" key="5">
    <source>
        <dbReference type="Google" id="ProtNLM"/>
    </source>
</evidence>
<evidence type="ECO:0000313" key="3">
    <source>
        <dbReference type="EMBL" id="RSK46187.1"/>
    </source>
</evidence>
<accession>A0A428KI88</accession>
<dbReference type="Proteomes" id="UP000270291">
    <property type="component" value="Unassembled WGS sequence"/>
</dbReference>
<dbReference type="RefSeq" id="WP_125435605.1">
    <property type="nucleotide sequence ID" value="NZ_RWIU01000001.1"/>
</dbReference>
<dbReference type="AlphaFoldDB" id="A0A428KI88"/>
<protein>
    <recommendedName>
        <fullName evidence="5">DUF4890 domain-containing protein</fullName>
    </recommendedName>
</protein>
<name>A0A428KI88_9BACT</name>
<dbReference type="OrthoDB" id="883664at2"/>
<keyword evidence="2" id="KW-0732">Signal</keyword>
<evidence type="ECO:0000256" key="2">
    <source>
        <dbReference type="SAM" id="SignalP"/>
    </source>
</evidence>
<dbReference type="EMBL" id="RWIU01000001">
    <property type="protein sequence ID" value="RSK46187.1"/>
    <property type="molecule type" value="Genomic_DNA"/>
</dbReference>
<feature type="chain" id="PRO_5019083089" description="DUF4890 domain-containing protein" evidence="2">
    <location>
        <begin position="24"/>
        <end position="153"/>
    </location>
</feature>
<sequence>MKKLLSALVVTAAGLLLAPVAHAQNTATARATSPVQTERANAEGLRKNRKASATDITRMQRRMSMNPDEVKRDQQMEVLEARSGMGTANTSFGRSAGPARQFEKGAGGFAVRKFKDNRIGTARQKRGQTRAAGFVDPKGKPLSHKKKKHFLFF</sequence>
<keyword evidence="4" id="KW-1185">Reference proteome</keyword>
<comment type="caution">
    <text evidence="3">The sequence shown here is derived from an EMBL/GenBank/DDBJ whole genome shotgun (WGS) entry which is preliminary data.</text>
</comment>
<gene>
    <name evidence="3" type="ORF">EI293_03165</name>
</gene>
<proteinExistence type="predicted"/>
<reference evidence="3 4" key="1">
    <citation type="submission" date="2018-12" db="EMBL/GenBank/DDBJ databases">
        <authorList>
            <person name="Feng G."/>
            <person name="Zhu H."/>
        </authorList>
    </citation>
    <scope>NUCLEOTIDE SEQUENCE [LARGE SCALE GENOMIC DNA]</scope>
    <source>
        <strain evidence="3 4">LMG 26000</strain>
    </source>
</reference>
<organism evidence="3 4">
    <name type="scientific">Hymenobacter perfusus</name>
    <dbReference type="NCBI Taxonomy" id="1236770"/>
    <lineage>
        <taxon>Bacteria</taxon>
        <taxon>Pseudomonadati</taxon>
        <taxon>Bacteroidota</taxon>
        <taxon>Cytophagia</taxon>
        <taxon>Cytophagales</taxon>
        <taxon>Hymenobacteraceae</taxon>
        <taxon>Hymenobacter</taxon>
    </lineage>
</organism>